<reference evidence="4 5" key="1">
    <citation type="submission" date="2018-09" db="EMBL/GenBank/DDBJ databases">
        <title>YIM 75000 draft genome.</title>
        <authorList>
            <person name="Tang S."/>
            <person name="Feng Y."/>
        </authorList>
    </citation>
    <scope>NUCLEOTIDE SEQUENCE [LARGE SCALE GENOMIC DNA]</scope>
    <source>
        <strain evidence="4 5">YIM 75000</strain>
    </source>
</reference>
<organism evidence="4 5">
    <name type="scientific">Vallicoccus soli</name>
    <dbReference type="NCBI Taxonomy" id="2339232"/>
    <lineage>
        <taxon>Bacteria</taxon>
        <taxon>Bacillati</taxon>
        <taxon>Actinomycetota</taxon>
        <taxon>Actinomycetes</taxon>
        <taxon>Motilibacterales</taxon>
        <taxon>Vallicoccaceae</taxon>
        <taxon>Vallicoccus</taxon>
    </lineage>
</organism>
<dbReference type="EMBL" id="QZEZ01000010">
    <property type="protein sequence ID" value="RJK93151.1"/>
    <property type="molecule type" value="Genomic_DNA"/>
</dbReference>
<sequence length="204" mass="21923">MSTLLVTAHPDTGSLTHAAAARLRELLGPGGCEVAHLAQEGFDPRFAPSDRADYLSGGRTSPAVVAEQQRLDRAEHVVLVFPVWWWSLPALLKGWVDRVFVAGWAFRVDEDDRVVPGLQRLTMHLLALSGTSEASYARHGYAQAFAAQVEHGIVDYCGMRRGTTAFVHDTESGDRDRVARDVEAAVAAVAAGVRAGRPAGAGRP</sequence>
<dbReference type="Pfam" id="PF02525">
    <property type="entry name" value="Flavodoxin_2"/>
    <property type="match status" value="1"/>
</dbReference>
<evidence type="ECO:0000256" key="2">
    <source>
        <dbReference type="ARBA" id="ARBA00023002"/>
    </source>
</evidence>
<gene>
    <name evidence="4" type="ORF">D5H78_17210</name>
</gene>
<dbReference type="InterPro" id="IPR029039">
    <property type="entry name" value="Flavoprotein-like_sf"/>
</dbReference>
<keyword evidence="2" id="KW-0560">Oxidoreductase</keyword>
<dbReference type="Proteomes" id="UP000265614">
    <property type="component" value="Unassembled WGS sequence"/>
</dbReference>
<dbReference type="RefSeq" id="WP_119951743.1">
    <property type="nucleotide sequence ID" value="NZ_QZEZ01000010.1"/>
</dbReference>
<accession>A0A3A3YP16</accession>
<dbReference type="AlphaFoldDB" id="A0A3A3YP16"/>
<evidence type="ECO:0000313" key="4">
    <source>
        <dbReference type="EMBL" id="RJK93151.1"/>
    </source>
</evidence>
<dbReference type="PANTHER" id="PTHR10204:SF34">
    <property type="entry name" value="NAD(P)H DEHYDROGENASE [QUINONE] 1 ISOFORM 1"/>
    <property type="match status" value="1"/>
</dbReference>
<protein>
    <submittedName>
        <fullName evidence="4">Flavodoxin family protein</fullName>
    </submittedName>
</protein>
<comment type="caution">
    <text evidence="4">The sequence shown here is derived from an EMBL/GenBank/DDBJ whole genome shotgun (WGS) entry which is preliminary data.</text>
</comment>
<dbReference type="SUPFAM" id="SSF52218">
    <property type="entry name" value="Flavoproteins"/>
    <property type="match status" value="1"/>
</dbReference>
<evidence type="ECO:0000256" key="1">
    <source>
        <dbReference type="ARBA" id="ARBA00006252"/>
    </source>
</evidence>
<dbReference type="Gene3D" id="3.40.50.360">
    <property type="match status" value="1"/>
</dbReference>
<comment type="similarity">
    <text evidence="1">Belongs to the NAD(P)H dehydrogenase (quinone) family.</text>
</comment>
<proteinExistence type="inferred from homology"/>
<feature type="domain" description="Flavodoxin-like fold" evidence="3">
    <location>
        <begin position="1"/>
        <end position="189"/>
    </location>
</feature>
<evidence type="ECO:0000313" key="5">
    <source>
        <dbReference type="Proteomes" id="UP000265614"/>
    </source>
</evidence>
<dbReference type="InterPro" id="IPR003680">
    <property type="entry name" value="Flavodoxin_fold"/>
</dbReference>
<dbReference type="GO" id="GO:0005829">
    <property type="term" value="C:cytosol"/>
    <property type="evidence" value="ECO:0007669"/>
    <property type="project" value="TreeGrafter"/>
</dbReference>
<dbReference type="OrthoDB" id="9798454at2"/>
<dbReference type="InterPro" id="IPR051545">
    <property type="entry name" value="NAD(P)H_dehydrogenase_qn"/>
</dbReference>
<evidence type="ECO:0000259" key="3">
    <source>
        <dbReference type="Pfam" id="PF02525"/>
    </source>
</evidence>
<keyword evidence="5" id="KW-1185">Reference proteome</keyword>
<name>A0A3A3YP16_9ACTN</name>
<dbReference type="GO" id="GO:0003955">
    <property type="term" value="F:NAD(P)H dehydrogenase (quinone) activity"/>
    <property type="evidence" value="ECO:0007669"/>
    <property type="project" value="TreeGrafter"/>
</dbReference>
<dbReference type="PANTHER" id="PTHR10204">
    <property type="entry name" value="NAD P H OXIDOREDUCTASE-RELATED"/>
    <property type="match status" value="1"/>
</dbReference>